<reference evidence="3 4" key="1">
    <citation type="journal article" date="2015" name="Genome Announc.">
        <title>Draft Genome Sequences of Marine Isolates of Thalassomonas viridans and Thalassomonas actiniarum.</title>
        <authorList>
            <person name="Olonade I."/>
            <person name="van Zyl L.J."/>
            <person name="Trindade M."/>
        </authorList>
    </citation>
    <scope>NUCLEOTIDE SEQUENCE [LARGE SCALE GENOMIC DNA]</scope>
    <source>
        <strain evidence="3 4">A5K-106</strain>
    </source>
</reference>
<organism evidence="3 4">
    <name type="scientific">Thalassomonas actiniarum</name>
    <dbReference type="NCBI Taxonomy" id="485447"/>
    <lineage>
        <taxon>Bacteria</taxon>
        <taxon>Pseudomonadati</taxon>
        <taxon>Pseudomonadota</taxon>
        <taxon>Gammaproteobacteria</taxon>
        <taxon>Alteromonadales</taxon>
        <taxon>Colwelliaceae</taxon>
        <taxon>Thalassomonas</taxon>
    </lineage>
</organism>
<dbReference type="GO" id="GO:0004301">
    <property type="term" value="F:epoxide hydrolase activity"/>
    <property type="evidence" value="ECO:0007669"/>
    <property type="project" value="TreeGrafter"/>
</dbReference>
<dbReference type="InterPro" id="IPR000073">
    <property type="entry name" value="AB_hydrolase_1"/>
</dbReference>
<dbReference type="PANTHER" id="PTHR42977:SF3">
    <property type="entry name" value="AB HYDROLASE-1 DOMAIN-CONTAINING PROTEIN"/>
    <property type="match status" value="1"/>
</dbReference>
<dbReference type="RefSeq" id="WP_053043363.1">
    <property type="nucleotide sequence ID" value="NZ_CP059735.1"/>
</dbReference>
<dbReference type="InterPro" id="IPR029058">
    <property type="entry name" value="AB_hydrolase_fold"/>
</dbReference>
<dbReference type="SUPFAM" id="SSF53474">
    <property type="entry name" value="alpha/beta-Hydrolases"/>
    <property type="match status" value="1"/>
</dbReference>
<reference evidence="3 4" key="2">
    <citation type="journal article" date="2022" name="Mar. Drugs">
        <title>Bioassay-Guided Fractionation Leads to the Detection of Cholic Acid Generated by the Rare Thalassomonas sp.</title>
        <authorList>
            <person name="Pheiffer F."/>
            <person name="Schneider Y.K."/>
            <person name="Hansen E.H."/>
            <person name="Andersen J.H."/>
            <person name="Isaksson J."/>
            <person name="Busche T."/>
            <person name="R C."/>
            <person name="Kalinowski J."/>
            <person name="Zyl L.V."/>
            <person name="Trindade M."/>
        </authorList>
    </citation>
    <scope>NUCLEOTIDE SEQUENCE [LARGE SCALE GENOMIC DNA]</scope>
    <source>
        <strain evidence="3 4">A5K-106</strain>
    </source>
</reference>
<proteinExistence type="predicted"/>
<dbReference type="PRINTS" id="PR00412">
    <property type="entry name" value="EPOXHYDRLASE"/>
</dbReference>
<dbReference type="PANTHER" id="PTHR42977">
    <property type="entry name" value="HYDROLASE-RELATED"/>
    <property type="match status" value="1"/>
</dbReference>
<dbReference type="EMBL" id="CP059735">
    <property type="protein sequence ID" value="WDE00296.1"/>
    <property type="molecule type" value="Genomic_DNA"/>
</dbReference>
<evidence type="ECO:0000313" key="4">
    <source>
        <dbReference type="Proteomes" id="UP000032568"/>
    </source>
</evidence>
<dbReference type="KEGG" id="tact:SG35_006550"/>
<keyword evidence="1 3" id="KW-0378">Hydrolase</keyword>
<protein>
    <submittedName>
        <fullName evidence="3">Alpha/beta fold hydrolase</fullName>
    </submittedName>
</protein>
<evidence type="ECO:0000256" key="1">
    <source>
        <dbReference type="ARBA" id="ARBA00022801"/>
    </source>
</evidence>
<dbReference type="NCBIfam" id="NF002043">
    <property type="entry name" value="PRK00870.1"/>
    <property type="match status" value="1"/>
</dbReference>
<dbReference type="Gene3D" id="3.40.50.1820">
    <property type="entry name" value="alpha/beta hydrolase"/>
    <property type="match status" value="1"/>
</dbReference>
<evidence type="ECO:0000313" key="3">
    <source>
        <dbReference type="EMBL" id="WDE00296.1"/>
    </source>
</evidence>
<dbReference type="InterPro" id="IPR000639">
    <property type="entry name" value="Epox_hydrolase-like"/>
</dbReference>
<evidence type="ECO:0000259" key="2">
    <source>
        <dbReference type="Pfam" id="PF00561"/>
    </source>
</evidence>
<dbReference type="Pfam" id="PF00561">
    <property type="entry name" value="Abhydrolase_1"/>
    <property type="match status" value="1"/>
</dbReference>
<keyword evidence="4" id="KW-1185">Reference proteome</keyword>
<gene>
    <name evidence="3" type="ORF">SG35_006550</name>
</gene>
<sequence length="612" mass="67710">MISQLLSPITWRGNTKLTMHRLIMTCMFGGILTACNSDNDEAIVEETPVVEAPALGATSQACLASGNESQVTDAGIEYLVTPDACFDSLSGYDFAAHYVEIEGLRMHYVDEGPQDGEVVLMLHGQPSWSYLYRKMIPILAQAGYRVIAPDHIGMGKSDKPVDVSIHQFERHVAWTKAFINKLQLTDINLFVQDWGSVIGLRVAGNMPDKIARLTVANGDLVMHPPGNNPYTYPSFEIDESLGNVEEFFDGKSSDNIVGFQQWIDYAATAPNLKAGDVLQQLTTIDLSEEEVDAYNAPYPDIEYKAAIRSFPAMMTGIEMQNLLAWQTLGAYHNPFMFNAGEHDQGLGSMEMQIKWTSHVPGAQGNDHRRFDAGHFIQDDVGEDLALHLLDFMQTTTVEEPLVAGGTYFNFRYCEVLLPYLQGTQVIAEVWGTPGVGFCPQSQWDALDFDQISADNGALTAIPNGPRFFIMDESLNGDLVGDGGTPQFKMFGDINMRLLTTADLSVSQGESEKYVPGLVSRDNIWVYYAGRRVYELTDENGQVYVMQSFSRITDPDLQIDDLKSLGDSLNLPAGWTFSSRVLSERLEVSAVNGIASVIKDDLDNSYQLLPSMQ</sequence>
<name>A0AAE9YS95_9GAMM</name>
<feature type="domain" description="AB hydrolase-1" evidence="2">
    <location>
        <begin position="118"/>
        <end position="378"/>
    </location>
</feature>
<dbReference type="AlphaFoldDB" id="A0AAE9YS95"/>
<accession>A0AAE9YS95</accession>
<dbReference type="InterPro" id="IPR051340">
    <property type="entry name" value="Haloalkane_dehalogenase"/>
</dbReference>
<dbReference type="Proteomes" id="UP000032568">
    <property type="component" value="Chromosome"/>
</dbReference>